<evidence type="ECO:0000256" key="4">
    <source>
        <dbReference type="ARBA" id="ARBA00022516"/>
    </source>
</evidence>
<dbReference type="PANTHER" id="PTHR23063">
    <property type="entry name" value="PHOSPHOLIPID ACYLTRANSFERASE"/>
    <property type="match status" value="1"/>
</dbReference>
<gene>
    <name evidence="15" type="ORF">M9Y10_042467</name>
</gene>
<evidence type="ECO:0000256" key="13">
    <source>
        <dbReference type="SAM" id="Phobius"/>
    </source>
</evidence>
<feature type="domain" description="Phospholipid/glycerol acyltransferase" evidence="14">
    <location>
        <begin position="123"/>
        <end position="230"/>
    </location>
</feature>
<evidence type="ECO:0000256" key="2">
    <source>
        <dbReference type="ARBA" id="ARBA00005189"/>
    </source>
</evidence>
<comment type="pathway">
    <text evidence="2">Lipid metabolism.</text>
</comment>
<keyword evidence="10" id="KW-0594">Phospholipid biosynthesis</keyword>
<evidence type="ECO:0000256" key="1">
    <source>
        <dbReference type="ARBA" id="ARBA00004370"/>
    </source>
</evidence>
<keyword evidence="7 13" id="KW-1133">Transmembrane helix</keyword>
<keyword evidence="5" id="KW-0808">Transferase</keyword>
<dbReference type="Proteomes" id="UP001470230">
    <property type="component" value="Unassembled WGS sequence"/>
</dbReference>
<evidence type="ECO:0000256" key="7">
    <source>
        <dbReference type="ARBA" id="ARBA00022989"/>
    </source>
</evidence>
<keyword evidence="6 13" id="KW-0812">Transmembrane</keyword>
<dbReference type="SUPFAM" id="SSF69593">
    <property type="entry name" value="Glycerol-3-phosphate (1)-acyltransferase"/>
    <property type="match status" value="1"/>
</dbReference>
<dbReference type="EMBL" id="JAPFFF010000079">
    <property type="protein sequence ID" value="KAK8835581.1"/>
    <property type="molecule type" value="Genomic_DNA"/>
</dbReference>
<evidence type="ECO:0000313" key="15">
    <source>
        <dbReference type="EMBL" id="KAK8835581.1"/>
    </source>
</evidence>
<name>A0ABR2GPI5_9EUKA</name>
<proteinExistence type="inferred from homology"/>
<dbReference type="CDD" id="cd07991">
    <property type="entry name" value="LPLAT_LPCAT1-like"/>
    <property type="match status" value="1"/>
</dbReference>
<evidence type="ECO:0000256" key="3">
    <source>
        <dbReference type="ARBA" id="ARBA00008655"/>
    </source>
</evidence>
<evidence type="ECO:0000256" key="8">
    <source>
        <dbReference type="ARBA" id="ARBA00023098"/>
    </source>
</evidence>
<evidence type="ECO:0000256" key="6">
    <source>
        <dbReference type="ARBA" id="ARBA00022692"/>
    </source>
</evidence>
<keyword evidence="9 13" id="KW-0472">Membrane</keyword>
<comment type="caution">
    <text evidence="15">The sequence shown here is derived from an EMBL/GenBank/DDBJ whole genome shotgun (WGS) entry which is preliminary data.</text>
</comment>
<dbReference type="GO" id="GO:0016746">
    <property type="term" value="F:acyltransferase activity"/>
    <property type="evidence" value="ECO:0007669"/>
    <property type="project" value="UniProtKB-KW"/>
</dbReference>
<sequence>MPLYVNVPIDNPKYHNQTELIDVDEQTFDNAFEPKKPGTLVRIYRLFCFIFFLGPIKIIMTILSFFILFASFYILPLFHSHFKDEREFKEWACRMTHPIVRMFLFSLGVVHVKINGKYEKDTRTFVSNHLTGADAATLFHIIPCQFLANAGIKNNAFCHQACKVFDQIYVDRSKKQGATELIIEAQNDNERLPLAIFPEGRVTNGSCMLGFRSGAFVSNTPVQPVAIRYRHWLMPESMATISWVEWSFPLYVYQLFSVPFYTLEVTFLPQIVYDDSTTPQQRAFEAELKIANYLGCPALHKTNKGTLNRQ</sequence>
<dbReference type="InterPro" id="IPR045252">
    <property type="entry name" value="LPCAT1-like"/>
</dbReference>
<accession>A0ABR2GPI5</accession>
<evidence type="ECO:0000256" key="5">
    <source>
        <dbReference type="ARBA" id="ARBA00022679"/>
    </source>
</evidence>
<dbReference type="Pfam" id="PF01553">
    <property type="entry name" value="Acyltransferase"/>
    <property type="match status" value="1"/>
</dbReference>
<evidence type="ECO:0000256" key="10">
    <source>
        <dbReference type="ARBA" id="ARBA00023209"/>
    </source>
</evidence>
<keyword evidence="12 15" id="KW-0012">Acyltransferase</keyword>
<comment type="subcellular location">
    <subcellularLocation>
        <location evidence="1">Membrane</location>
    </subcellularLocation>
</comment>
<keyword evidence="8" id="KW-0443">Lipid metabolism</keyword>
<keyword evidence="16" id="KW-1185">Reference proteome</keyword>
<protein>
    <submittedName>
        <fullName evidence="15">Lysophosphatidylcholine acyltransferase 2</fullName>
    </submittedName>
</protein>
<comment type="similarity">
    <text evidence="3">Belongs to the 1-acyl-sn-glycerol-3-phosphate acyltransferase family.</text>
</comment>
<feature type="transmembrane region" description="Helical" evidence="13">
    <location>
        <begin position="46"/>
        <end position="75"/>
    </location>
</feature>
<keyword evidence="4" id="KW-0444">Lipid biosynthesis</keyword>
<evidence type="ECO:0000256" key="12">
    <source>
        <dbReference type="ARBA" id="ARBA00023315"/>
    </source>
</evidence>
<reference evidence="15 16" key="1">
    <citation type="submission" date="2024-04" db="EMBL/GenBank/DDBJ databases">
        <title>Tritrichomonas musculus Genome.</title>
        <authorList>
            <person name="Alves-Ferreira E."/>
            <person name="Grigg M."/>
            <person name="Lorenzi H."/>
            <person name="Galac M."/>
        </authorList>
    </citation>
    <scope>NUCLEOTIDE SEQUENCE [LARGE SCALE GENOMIC DNA]</scope>
    <source>
        <strain evidence="15 16">EAF2021</strain>
    </source>
</reference>
<evidence type="ECO:0000256" key="9">
    <source>
        <dbReference type="ARBA" id="ARBA00023136"/>
    </source>
</evidence>
<dbReference type="InterPro" id="IPR002123">
    <property type="entry name" value="Plipid/glycerol_acylTrfase"/>
</dbReference>
<keyword evidence="11" id="KW-1208">Phospholipid metabolism</keyword>
<evidence type="ECO:0000259" key="14">
    <source>
        <dbReference type="SMART" id="SM00563"/>
    </source>
</evidence>
<evidence type="ECO:0000256" key="11">
    <source>
        <dbReference type="ARBA" id="ARBA00023264"/>
    </source>
</evidence>
<organism evidence="15 16">
    <name type="scientific">Tritrichomonas musculus</name>
    <dbReference type="NCBI Taxonomy" id="1915356"/>
    <lineage>
        <taxon>Eukaryota</taxon>
        <taxon>Metamonada</taxon>
        <taxon>Parabasalia</taxon>
        <taxon>Tritrichomonadida</taxon>
        <taxon>Tritrichomonadidae</taxon>
        <taxon>Tritrichomonas</taxon>
    </lineage>
</organism>
<dbReference type="SMART" id="SM00563">
    <property type="entry name" value="PlsC"/>
    <property type="match status" value="1"/>
</dbReference>
<dbReference type="PANTHER" id="PTHR23063:SF52">
    <property type="entry name" value="LYSOPHOSPHATIDYLCHOLINE ACYLTRANSFERASE"/>
    <property type="match status" value="1"/>
</dbReference>
<evidence type="ECO:0000313" key="16">
    <source>
        <dbReference type="Proteomes" id="UP001470230"/>
    </source>
</evidence>